<evidence type="ECO:0000313" key="5">
    <source>
        <dbReference type="EMBL" id="KOF81231.1"/>
    </source>
</evidence>
<keyword evidence="1" id="KW-0732">Signal</keyword>
<keyword evidence="3" id="KW-0325">Glycoprotein</keyword>
<sequence>MYIMDVDQFILTTLIPGVISAEDYETPASQLVFNISKPPAPGNGFLVKLDDHTQPITSFIQDDLDSLRIGYQPPNASYSERKVYEVEFTVYDSHFSASMPIMLHIAVRPSATTAPRIANNKGLVLLEGESRPILPYNLQIVDQDNLRDVKVYVKGGLSYGQLLVNGSLSMYFMIKDIADGNVVYKHDDSDSIRDNIELRITDQKDTVRAGFPITIIPKDDTPPYIVNNLGLELNEGGIERISRNNLLAHDSDTLDSRITYLIVKTPRAGDLMLKLNPSDKGRSIKRFTQLNLLQGQIYYRHMHSGRFRDSFEFVLKDQEDQPNISQRESFQIMINSINDNPPILSPTASQFMQVQETNIGYISKSQLNYIDKDSKDSQLVYTITTPPHFVYNSKRADAGRVITTHNITMLRKDVKTTSTKSFTQEDISQLKVAYIPPENDIGTEPCLVRFTYMIKDYSGNRISGQQFDIEVQPVDNQPPEFITNKLLVEEGGTIAIGVNQISAMDFDTAATDILFVCKQLPQHGILQKNGINLKKEDSFRLEDLEEKDIRYIQDGSEVIVDSFSLTLTDGIHQVTKDINIDIVPIDDQAPRLRDGLKPHLIVSEGNDAVVTSSVLSAKDDDTDEELLTFLIVKQPRHGTLKVNSYAVTKFTQQNIKEKVVKYHHNGDEIGPTPKQDSVSFIVSDQNYASAIELPIYDLNITITPVDNQKPNILSGNQILLQEGSTFVVTVENLNAEDIDTLPRNIRFMIVKQPQWGYLENTKPTPGSGKSNAGIQINSFRLQDVLDKSINYVQTNHIGVEPLYDSVELYAMDGKLHSETKTLAINIIPTNDEVPDVMLQDFAILEGGTKTINQSIVDAIDLDVPKDPLTFSISKPPKFGKIVVMSQSKTGGVERPFRDFSIEELQNGIQLKYKHDDSENFHDRFVLVVSDSKHAVRKTCNITIIPVNDEKPIITKNSGLSLEYGNFGLISSSSLLAEDKDTNPSNLIFVLISLPKIGNLQYRMESSYPPAQARWYDFEMGANFTQDDINSDRIRYIHSSDDTQSKVDSFIFVLTDGVNKHGPLTFSFHIKNSKATKISLLNKGLKIKEGARAILSNEILSASDGSTAAEEIHFTITKAPSLGQLEYINAPFVSIKGFTQLDLAGQQVVYNHISKSDIAEDYFSFTVTNGLKYTRDDQLLIHIESQDEVLPTLEVNNPIEVIQGAKVAVSTLHLKITDPDTSVENLTYEIVKPPKFGHLYNLNNLVVHSFTQQDINKGRISYESDGSLATFDHFMFMISDGHHNGFYTNTSLSTQPVVCNIHIKSLSQDAPQLQINKSPENLESFGKKRYGFKLTSKSLRAFDSDTDSSHLLYVITKRPVNGHIENIAAKRYVHRKFTQKDLDEQSLLYIINPKTNEVNDSFSFRIEDFNGNSLENQK</sequence>
<dbReference type="STRING" id="37653.A0A0L8GW04"/>
<protein>
    <recommendedName>
        <fullName evidence="6">Cadherin domain-containing protein</fullName>
    </recommendedName>
</protein>
<feature type="repeat" description="CSPG" evidence="4">
    <location>
        <begin position="114"/>
        <end position="201"/>
    </location>
</feature>
<feature type="repeat" description="CSPG" evidence="4">
    <location>
        <begin position="222"/>
        <end position="316"/>
    </location>
</feature>
<dbReference type="GO" id="GO:0009653">
    <property type="term" value="P:anatomical structure morphogenesis"/>
    <property type="evidence" value="ECO:0007669"/>
    <property type="project" value="TreeGrafter"/>
</dbReference>
<feature type="repeat" description="CSPG" evidence="4">
    <location>
        <begin position="1189"/>
        <end position="1278"/>
    </location>
</feature>
<keyword evidence="2" id="KW-0677">Repeat</keyword>
<dbReference type="OrthoDB" id="430044at2759"/>
<dbReference type="PROSITE" id="PS51854">
    <property type="entry name" value="CSPG"/>
    <property type="match status" value="12"/>
</dbReference>
<evidence type="ECO:0000256" key="3">
    <source>
        <dbReference type="ARBA" id="ARBA00023180"/>
    </source>
</evidence>
<reference evidence="5" key="1">
    <citation type="submission" date="2015-07" db="EMBL/GenBank/DDBJ databases">
        <title>MeaNS - Measles Nucleotide Surveillance Program.</title>
        <authorList>
            <person name="Tran T."/>
            <person name="Druce J."/>
        </authorList>
    </citation>
    <scope>NUCLEOTIDE SEQUENCE</scope>
    <source>
        <strain evidence="5">UCB-OBI-ISO-001</strain>
        <tissue evidence="5">Gonad</tissue>
    </source>
</reference>
<feature type="repeat" description="CSPG" evidence="4">
    <location>
        <begin position="477"/>
        <end position="568"/>
    </location>
</feature>
<feature type="repeat" description="CSPG" evidence="4">
    <location>
        <begin position="1309"/>
        <end position="1406"/>
    </location>
</feature>
<dbReference type="PANTHER" id="PTHR45739:SF11">
    <property type="entry name" value="FRAS1-RELATED EXTRACELLULAR MATRIX PROTEIN 1-LIKE ISOFORM X1"/>
    <property type="match status" value="1"/>
</dbReference>
<evidence type="ECO:0000256" key="4">
    <source>
        <dbReference type="PROSITE-ProRule" id="PRU01201"/>
    </source>
</evidence>
<organism evidence="5">
    <name type="scientific">Octopus bimaculoides</name>
    <name type="common">California two-spotted octopus</name>
    <dbReference type="NCBI Taxonomy" id="37653"/>
    <lineage>
        <taxon>Eukaryota</taxon>
        <taxon>Metazoa</taxon>
        <taxon>Spiralia</taxon>
        <taxon>Lophotrochozoa</taxon>
        <taxon>Mollusca</taxon>
        <taxon>Cephalopoda</taxon>
        <taxon>Coleoidea</taxon>
        <taxon>Octopodiformes</taxon>
        <taxon>Octopoda</taxon>
        <taxon>Incirrata</taxon>
        <taxon>Octopodidae</taxon>
        <taxon>Octopus</taxon>
    </lineage>
</organism>
<feature type="repeat" description="CSPG" evidence="4">
    <location>
        <begin position="343"/>
        <end position="455"/>
    </location>
</feature>
<feature type="repeat" description="CSPG" evidence="4">
    <location>
        <begin position="1"/>
        <end position="89"/>
    </location>
</feature>
<name>A0A0L8GW04_OCTBM</name>
<evidence type="ECO:0008006" key="6">
    <source>
        <dbReference type="Google" id="ProtNLM"/>
    </source>
</evidence>
<feature type="repeat" description="CSPG" evidence="4">
    <location>
        <begin position="709"/>
        <end position="811"/>
    </location>
</feature>
<dbReference type="PANTHER" id="PTHR45739">
    <property type="entry name" value="MATRIX PROTEIN, PUTATIVE-RELATED"/>
    <property type="match status" value="1"/>
</dbReference>
<feature type="repeat" description="CSPG" evidence="4">
    <location>
        <begin position="591"/>
        <end position="683"/>
    </location>
</feature>
<dbReference type="InterPro" id="IPR051561">
    <property type="entry name" value="FRAS1_ECM"/>
</dbReference>
<feature type="repeat" description="CSPG" evidence="4">
    <location>
        <begin position="950"/>
        <end position="1054"/>
    </location>
</feature>
<gene>
    <name evidence="5" type="ORF">OCBIM_22026826mg</name>
</gene>
<accession>A0A0L8GW04</accession>
<feature type="repeat" description="CSPG" evidence="4">
    <location>
        <begin position="832"/>
        <end position="929"/>
    </location>
</feature>
<evidence type="ECO:0000256" key="2">
    <source>
        <dbReference type="ARBA" id="ARBA00022737"/>
    </source>
</evidence>
<dbReference type="Pfam" id="PF16184">
    <property type="entry name" value="Cadherin_3"/>
    <property type="match status" value="12"/>
</dbReference>
<dbReference type="InterPro" id="IPR039005">
    <property type="entry name" value="CSPG_rpt"/>
</dbReference>
<feature type="repeat" description="CSPG" evidence="4">
    <location>
        <begin position="1075"/>
        <end position="1167"/>
    </location>
</feature>
<proteinExistence type="predicted"/>
<evidence type="ECO:0000256" key="1">
    <source>
        <dbReference type="ARBA" id="ARBA00022729"/>
    </source>
</evidence>
<dbReference type="EMBL" id="KQ420125">
    <property type="protein sequence ID" value="KOF81231.1"/>
    <property type="molecule type" value="Genomic_DNA"/>
</dbReference>